<dbReference type="Proteomes" id="UP000038040">
    <property type="component" value="Unplaced"/>
</dbReference>
<keyword evidence="3" id="KW-1185">Reference proteome</keyword>
<sequence>MNRKLQTFGIGIRCFDTTCEVISVITVSGKLEKRLRQIAERRAEKSQGSAQNAHSPGLWWKRGVEGGAYHPQRLRIDSILAVTAGRVLYLIIALIDHSVLKLKLATNRHGSDHIMVRVKIHTKLTSRKKQRIPRSFNYFKLKDPENSKRISNRIIEIPRVTTTAARRNRNRYWSDMALKLETAARLDLSSSS</sequence>
<evidence type="ECO:0000313" key="1">
    <source>
        <dbReference type="EMBL" id="VDN59828.1"/>
    </source>
</evidence>
<dbReference type="EMBL" id="UYYG01001191">
    <property type="protein sequence ID" value="VDN59828.1"/>
    <property type="molecule type" value="Genomic_DNA"/>
</dbReference>
<dbReference type="Proteomes" id="UP000274756">
    <property type="component" value="Unassembled WGS sequence"/>
</dbReference>
<dbReference type="AlphaFoldDB" id="A0A0N4UHH1"/>
<evidence type="ECO:0000313" key="3">
    <source>
        <dbReference type="Proteomes" id="UP000274756"/>
    </source>
</evidence>
<gene>
    <name evidence="1" type="ORF">DME_LOCUS9801</name>
</gene>
<accession>A0A0N4UHH1</accession>
<evidence type="ECO:0000313" key="4">
    <source>
        <dbReference type="WBParaSite" id="DME_0000700201-mRNA-1"/>
    </source>
</evidence>
<reference evidence="1 3" key="2">
    <citation type="submission" date="2018-11" db="EMBL/GenBank/DDBJ databases">
        <authorList>
            <consortium name="Pathogen Informatics"/>
        </authorList>
    </citation>
    <scope>NUCLEOTIDE SEQUENCE [LARGE SCALE GENOMIC DNA]</scope>
</reference>
<name>A0A0N4UHH1_DRAME</name>
<proteinExistence type="predicted"/>
<reference evidence="4" key="1">
    <citation type="submission" date="2017-02" db="UniProtKB">
        <authorList>
            <consortium name="WormBaseParasite"/>
        </authorList>
    </citation>
    <scope>IDENTIFICATION</scope>
</reference>
<organism evidence="2 4">
    <name type="scientific">Dracunculus medinensis</name>
    <name type="common">Guinea worm</name>
    <dbReference type="NCBI Taxonomy" id="318479"/>
    <lineage>
        <taxon>Eukaryota</taxon>
        <taxon>Metazoa</taxon>
        <taxon>Ecdysozoa</taxon>
        <taxon>Nematoda</taxon>
        <taxon>Chromadorea</taxon>
        <taxon>Rhabditida</taxon>
        <taxon>Spirurina</taxon>
        <taxon>Dracunculoidea</taxon>
        <taxon>Dracunculidae</taxon>
        <taxon>Dracunculus</taxon>
    </lineage>
</organism>
<evidence type="ECO:0000313" key="2">
    <source>
        <dbReference type="Proteomes" id="UP000038040"/>
    </source>
</evidence>
<dbReference type="WBParaSite" id="DME_0000700201-mRNA-1">
    <property type="protein sequence ID" value="DME_0000700201-mRNA-1"/>
    <property type="gene ID" value="DME_0000700201"/>
</dbReference>
<protein>
    <submittedName>
        <fullName evidence="1 4">Uncharacterized protein</fullName>
    </submittedName>
</protein>